<protein>
    <submittedName>
        <fullName evidence="2">Uncharacterized protein</fullName>
    </submittedName>
</protein>
<evidence type="ECO:0000313" key="2">
    <source>
        <dbReference type="EMBL" id="PIY96859.1"/>
    </source>
</evidence>
<keyword evidence="1" id="KW-0812">Transmembrane</keyword>
<keyword evidence="1" id="KW-0472">Membrane</keyword>
<dbReference type="Proteomes" id="UP000230779">
    <property type="component" value="Unassembled WGS sequence"/>
</dbReference>
<dbReference type="EMBL" id="PFMD01000025">
    <property type="protein sequence ID" value="PIY96859.1"/>
    <property type="molecule type" value="Genomic_DNA"/>
</dbReference>
<feature type="transmembrane region" description="Helical" evidence="1">
    <location>
        <begin position="101"/>
        <end position="121"/>
    </location>
</feature>
<sequence>MKKNTLTFIFLGLGLLSIFLLSANPVYSDCEPGSLLPPCTCSGNCKLNDFLALAAQLAQYGLGLLSIITLFFVIQSGFSLMTAMGNSEKIESGKKMLGGTFRGMAIVLLAWVLVNTIVFLFTGNASGLLFGGTGNPWWKFEETPILQIDERCPRFRQPYPEHPECHYLQSCQDTSGQTEQWKTTAHCWSYGVCAGPDAVICCDSGQTEGSCSGGAGGFY</sequence>
<evidence type="ECO:0000313" key="3">
    <source>
        <dbReference type="Proteomes" id="UP000230779"/>
    </source>
</evidence>
<accession>A0A2M7RJC2</accession>
<proteinExistence type="predicted"/>
<comment type="caution">
    <text evidence="2">The sequence shown here is derived from an EMBL/GenBank/DDBJ whole genome shotgun (WGS) entry which is preliminary data.</text>
</comment>
<evidence type="ECO:0000256" key="1">
    <source>
        <dbReference type="SAM" id="Phobius"/>
    </source>
</evidence>
<organism evidence="2 3">
    <name type="scientific">Candidatus Kerfeldbacteria bacterium CG_4_10_14_0_8_um_filter_42_10</name>
    <dbReference type="NCBI Taxonomy" id="2014248"/>
    <lineage>
        <taxon>Bacteria</taxon>
        <taxon>Candidatus Kerfeldiibacteriota</taxon>
    </lineage>
</organism>
<name>A0A2M7RJC2_9BACT</name>
<feature type="transmembrane region" description="Helical" evidence="1">
    <location>
        <begin position="57"/>
        <end position="80"/>
    </location>
</feature>
<reference evidence="2 3" key="1">
    <citation type="submission" date="2017-09" db="EMBL/GenBank/DDBJ databases">
        <title>Depth-based differentiation of microbial function through sediment-hosted aquifers and enrichment of novel symbionts in the deep terrestrial subsurface.</title>
        <authorList>
            <person name="Probst A.J."/>
            <person name="Ladd B."/>
            <person name="Jarett J.K."/>
            <person name="Geller-Mcgrath D.E."/>
            <person name="Sieber C.M."/>
            <person name="Emerson J.B."/>
            <person name="Anantharaman K."/>
            <person name="Thomas B.C."/>
            <person name="Malmstrom R."/>
            <person name="Stieglmeier M."/>
            <person name="Klingl A."/>
            <person name="Woyke T."/>
            <person name="Ryan C.M."/>
            <person name="Banfield J.F."/>
        </authorList>
    </citation>
    <scope>NUCLEOTIDE SEQUENCE [LARGE SCALE GENOMIC DNA]</scope>
    <source>
        <strain evidence="2">CG_4_10_14_0_8_um_filter_42_10</strain>
    </source>
</reference>
<gene>
    <name evidence="2" type="ORF">COY66_02360</name>
</gene>
<dbReference type="AlphaFoldDB" id="A0A2M7RJC2"/>
<keyword evidence="1" id="KW-1133">Transmembrane helix</keyword>